<accession>J9G9I7</accession>
<proteinExistence type="predicted"/>
<sequence>MTSSRRVFKASGVVIKPLKTVISKEPASSTRTKPADSAVVAIAFQTTIPSP</sequence>
<gene>
    <name evidence="1" type="ORF">EVA_15804</name>
</gene>
<name>J9G9I7_9ZZZZ</name>
<evidence type="ECO:0000313" key="1">
    <source>
        <dbReference type="EMBL" id="EJW96089.1"/>
    </source>
</evidence>
<comment type="caution">
    <text evidence="1">The sequence shown here is derived from an EMBL/GenBank/DDBJ whole genome shotgun (WGS) entry which is preliminary data.</text>
</comment>
<protein>
    <submittedName>
        <fullName evidence="1">Uncharacterized protein</fullName>
    </submittedName>
</protein>
<reference evidence="1" key="1">
    <citation type="journal article" date="2012" name="PLoS ONE">
        <title>Gene sets for utilization of primary and secondary nutrition supplies in the distal gut of endangered iberian lynx.</title>
        <authorList>
            <person name="Alcaide M."/>
            <person name="Messina E."/>
            <person name="Richter M."/>
            <person name="Bargiela R."/>
            <person name="Peplies J."/>
            <person name="Huws S.A."/>
            <person name="Newbold C.J."/>
            <person name="Golyshin P.N."/>
            <person name="Simon M.A."/>
            <person name="Lopez G."/>
            <person name="Yakimov M.M."/>
            <person name="Ferrer M."/>
        </authorList>
    </citation>
    <scope>NUCLEOTIDE SEQUENCE</scope>
</reference>
<dbReference type="EMBL" id="AMCI01005470">
    <property type="protein sequence ID" value="EJW96089.1"/>
    <property type="molecule type" value="Genomic_DNA"/>
</dbReference>
<dbReference type="AlphaFoldDB" id="J9G9I7"/>
<organism evidence="1">
    <name type="scientific">gut metagenome</name>
    <dbReference type="NCBI Taxonomy" id="749906"/>
    <lineage>
        <taxon>unclassified sequences</taxon>
        <taxon>metagenomes</taxon>
        <taxon>organismal metagenomes</taxon>
    </lineage>
</organism>